<dbReference type="CDD" id="cd04598">
    <property type="entry name" value="CBS_pair_GGDEF_EAL"/>
    <property type="match status" value="1"/>
</dbReference>
<evidence type="ECO:0000313" key="3">
    <source>
        <dbReference type="EMBL" id="HFK97110.1"/>
    </source>
</evidence>
<dbReference type="Gene3D" id="3.10.580.10">
    <property type="entry name" value="CBS-domain"/>
    <property type="match status" value="1"/>
</dbReference>
<dbReference type="NCBIfam" id="TIGR00254">
    <property type="entry name" value="GGDEF"/>
    <property type="match status" value="1"/>
</dbReference>
<feature type="domain" description="EAL" evidence="1">
    <location>
        <begin position="20"/>
        <end position="267"/>
    </location>
</feature>
<protein>
    <submittedName>
        <fullName evidence="3">GGDEF domain-containing protein</fullName>
    </submittedName>
</protein>
<evidence type="ECO:0000259" key="1">
    <source>
        <dbReference type="PROSITE" id="PS50883"/>
    </source>
</evidence>
<dbReference type="InterPro" id="IPR000160">
    <property type="entry name" value="GGDEF_dom"/>
</dbReference>
<dbReference type="Gene3D" id="3.30.70.270">
    <property type="match status" value="1"/>
</dbReference>
<dbReference type="Pfam" id="PF00563">
    <property type="entry name" value="EAL"/>
    <property type="match status" value="1"/>
</dbReference>
<comment type="caution">
    <text evidence="3">The sequence shown here is derived from an EMBL/GenBank/DDBJ whole genome shotgun (WGS) entry which is preliminary data.</text>
</comment>
<dbReference type="InterPro" id="IPR046342">
    <property type="entry name" value="CBS_dom_sf"/>
</dbReference>
<proteinExistence type="predicted"/>
<dbReference type="SMART" id="SM00052">
    <property type="entry name" value="EAL"/>
    <property type="match status" value="1"/>
</dbReference>
<dbReference type="SMART" id="SM00267">
    <property type="entry name" value="GGDEF"/>
    <property type="match status" value="1"/>
</dbReference>
<dbReference type="InterPro" id="IPR029787">
    <property type="entry name" value="Nucleotide_cyclase"/>
</dbReference>
<dbReference type="SUPFAM" id="SSF55073">
    <property type="entry name" value="Nucleotide cyclase"/>
    <property type="match status" value="1"/>
</dbReference>
<evidence type="ECO:0000259" key="2">
    <source>
        <dbReference type="PROSITE" id="PS50887"/>
    </source>
</evidence>
<dbReference type="PROSITE" id="PS50887">
    <property type="entry name" value="GGDEF"/>
    <property type="match status" value="1"/>
</dbReference>
<sequence>MSSRISPFKESTMATSNISIKKPEKALAQALAPSTSQPLPIPCSYQPIFHLRSGELYAHRVLWNVHPSGVLPPADDTAFCHDAAFLAPLAQLVTKADDLMRVCPKVFIDPFPHPCCASRLLDCTDQFCRTSRHVAPSLVFEIAETLIMQPTGSDVAHKLKQGGFSIAVVYQEGDWTSLKVLMDLEPDFVVAGRCFVNGLRKSPKKQILLSTLVRFCRKLGAQTIGAGIESHGELETLWDMKVDLVEGPYLIEAASKMQAAYPQARAKIESLHTTPLGIPSKSQNLLGSLATYVPPIHVHEKVLDVAARMDREGTLTAYPVVENERPVGLIQKDKLFFKLGRRYGCALYERKDVTKIMDKPLVFEADTPLERVSQSVTARDEDSIYDAVIVTRNGAYVGIVKVHQILERLTELKIQMAVQANPLTGLPGNNVIREEIAHRLHNGILFAVGYADVDHFKPFNDHFGFDKGDEVIRLVGRILREAVSEWDAEGFVGHIGGDDFVFIVRPHGVDGLCRTILARFEKAMEVFYDAKTLEAKSYVAVDRQGHPTRFPLPSLSIAVVTNRERPFQSCAHVASVASEVKHAVKKMPGNAFLVDRRSA</sequence>
<dbReference type="InterPro" id="IPR043128">
    <property type="entry name" value="Rev_trsase/Diguanyl_cyclase"/>
</dbReference>
<dbReference type="Pfam" id="PF00571">
    <property type="entry name" value="CBS"/>
    <property type="match status" value="2"/>
</dbReference>
<organism evidence="3">
    <name type="scientific">Desulfacinum infernum</name>
    <dbReference type="NCBI Taxonomy" id="35837"/>
    <lineage>
        <taxon>Bacteria</taxon>
        <taxon>Pseudomonadati</taxon>
        <taxon>Thermodesulfobacteriota</taxon>
        <taxon>Syntrophobacteria</taxon>
        <taxon>Syntrophobacterales</taxon>
        <taxon>Syntrophobacteraceae</taxon>
        <taxon>Desulfacinum</taxon>
    </lineage>
</organism>
<gene>
    <name evidence="3" type="ORF">ENS06_07265</name>
</gene>
<dbReference type="InterPro" id="IPR001633">
    <property type="entry name" value="EAL_dom"/>
</dbReference>
<dbReference type="CDD" id="cd01949">
    <property type="entry name" value="GGDEF"/>
    <property type="match status" value="1"/>
</dbReference>
<dbReference type="InterPro" id="IPR035919">
    <property type="entry name" value="EAL_sf"/>
</dbReference>
<accession>A0A832A0S9</accession>
<reference evidence="3" key="1">
    <citation type="journal article" date="2020" name="mSystems">
        <title>Genome- and Community-Level Interaction Insights into Carbon Utilization and Element Cycling Functions of Hydrothermarchaeota in Hydrothermal Sediment.</title>
        <authorList>
            <person name="Zhou Z."/>
            <person name="Liu Y."/>
            <person name="Xu W."/>
            <person name="Pan J."/>
            <person name="Luo Z.H."/>
            <person name="Li M."/>
        </authorList>
    </citation>
    <scope>NUCLEOTIDE SEQUENCE [LARGE SCALE GENOMIC DNA]</scope>
    <source>
        <strain evidence="3">SpSt-456</strain>
    </source>
</reference>
<dbReference type="PROSITE" id="PS50883">
    <property type="entry name" value="EAL"/>
    <property type="match status" value="1"/>
</dbReference>
<dbReference type="EMBL" id="DSTK01000021">
    <property type="protein sequence ID" value="HFK97110.1"/>
    <property type="molecule type" value="Genomic_DNA"/>
</dbReference>
<dbReference type="InterPro" id="IPR050706">
    <property type="entry name" value="Cyclic-di-GMP_PDE-like"/>
</dbReference>
<dbReference type="AlphaFoldDB" id="A0A832A0S9"/>
<dbReference type="Gene3D" id="3.20.20.450">
    <property type="entry name" value="EAL domain"/>
    <property type="match status" value="1"/>
</dbReference>
<dbReference type="PANTHER" id="PTHR33121">
    <property type="entry name" value="CYCLIC DI-GMP PHOSPHODIESTERASE PDEF"/>
    <property type="match status" value="1"/>
</dbReference>
<dbReference type="SUPFAM" id="SSF141868">
    <property type="entry name" value="EAL domain-like"/>
    <property type="match status" value="1"/>
</dbReference>
<dbReference type="SUPFAM" id="SSF54631">
    <property type="entry name" value="CBS-domain pair"/>
    <property type="match status" value="1"/>
</dbReference>
<dbReference type="GO" id="GO:0071111">
    <property type="term" value="F:cyclic-guanylate-specific phosphodiesterase activity"/>
    <property type="evidence" value="ECO:0007669"/>
    <property type="project" value="InterPro"/>
</dbReference>
<dbReference type="InterPro" id="IPR000644">
    <property type="entry name" value="CBS_dom"/>
</dbReference>
<feature type="domain" description="GGDEF" evidence="2">
    <location>
        <begin position="444"/>
        <end position="597"/>
    </location>
</feature>
<name>A0A832A0S9_9BACT</name>
<dbReference type="PANTHER" id="PTHR33121:SF76">
    <property type="entry name" value="SIGNALING PROTEIN"/>
    <property type="match status" value="1"/>
</dbReference>
<dbReference type="Pfam" id="PF00990">
    <property type="entry name" value="GGDEF"/>
    <property type="match status" value="1"/>
</dbReference>